<dbReference type="EMBL" id="JBEXAC010000004">
    <property type="protein sequence ID" value="MET7001541.1"/>
    <property type="molecule type" value="Genomic_DNA"/>
</dbReference>
<sequence>MLFKPISLACLLLLNGYFSYAQDSVVANKLTVLTNAQFLGPVVIPAAVNGLSVASPTGLSLTSNELNVKSGALYLGYRTTTNTLIQTNGGNVGIGTSNAIARLHVHGGSIKLTNPTAYPWGVNIDMKLNESWAREYSISYDSLTKMLSMGVYANAGTMHYAYIGGNSTTSVHNAPWMVFRPDGNVGIGTTAPGAYKLAVAGTIAARKVKVTQETWADFVFHPDYQLPSLQEVERFITANRHLPDIPSAKEVAADGLDLGEMNRKLLQKVEELTLYLIAERKEREEMKREIIELRKMITIKP</sequence>
<keyword evidence="4" id="KW-1185">Reference proteome</keyword>
<name>A0ABV2TES8_9BACT</name>
<reference evidence="3 4" key="1">
    <citation type="submission" date="2024-06" db="EMBL/GenBank/DDBJ databases">
        <title>Chitinophaga defluvii sp. nov., isolated from municipal sewage.</title>
        <authorList>
            <person name="Zhang L."/>
        </authorList>
    </citation>
    <scope>NUCLEOTIDE SEQUENCE [LARGE SCALE GENOMIC DNA]</scope>
    <source>
        <strain evidence="3 4">H8</strain>
    </source>
</reference>
<keyword evidence="2" id="KW-0732">Signal</keyword>
<protein>
    <recommendedName>
        <fullName evidence="5">Endosialidase-like protein</fullName>
    </recommendedName>
</protein>
<proteinExistence type="predicted"/>
<dbReference type="Proteomes" id="UP001549749">
    <property type="component" value="Unassembled WGS sequence"/>
</dbReference>
<comment type="caution">
    <text evidence="3">The sequence shown here is derived from an EMBL/GenBank/DDBJ whole genome shotgun (WGS) entry which is preliminary data.</text>
</comment>
<evidence type="ECO:0000256" key="1">
    <source>
        <dbReference type="SAM" id="Coils"/>
    </source>
</evidence>
<feature type="coiled-coil region" evidence="1">
    <location>
        <begin position="269"/>
        <end position="296"/>
    </location>
</feature>
<evidence type="ECO:0008006" key="5">
    <source>
        <dbReference type="Google" id="ProtNLM"/>
    </source>
</evidence>
<keyword evidence="1" id="KW-0175">Coiled coil</keyword>
<feature type="chain" id="PRO_5046003908" description="Endosialidase-like protein" evidence="2">
    <location>
        <begin position="22"/>
        <end position="301"/>
    </location>
</feature>
<feature type="signal peptide" evidence="2">
    <location>
        <begin position="1"/>
        <end position="21"/>
    </location>
</feature>
<evidence type="ECO:0000256" key="2">
    <source>
        <dbReference type="SAM" id="SignalP"/>
    </source>
</evidence>
<dbReference type="RefSeq" id="WP_354664113.1">
    <property type="nucleotide sequence ID" value="NZ_JBEXAC010000004.1"/>
</dbReference>
<evidence type="ECO:0000313" key="3">
    <source>
        <dbReference type="EMBL" id="MET7001541.1"/>
    </source>
</evidence>
<evidence type="ECO:0000313" key="4">
    <source>
        <dbReference type="Proteomes" id="UP001549749"/>
    </source>
</evidence>
<gene>
    <name evidence="3" type="ORF">ABR189_29435</name>
</gene>
<accession>A0ABV2TES8</accession>
<organism evidence="3 4">
    <name type="scientific">Chitinophaga defluvii</name>
    <dbReference type="NCBI Taxonomy" id="3163343"/>
    <lineage>
        <taxon>Bacteria</taxon>
        <taxon>Pseudomonadati</taxon>
        <taxon>Bacteroidota</taxon>
        <taxon>Chitinophagia</taxon>
        <taxon>Chitinophagales</taxon>
        <taxon>Chitinophagaceae</taxon>
        <taxon>Chitinophaga</taxon>
    </lineage>
</organism>